<dbReference type="SUPFAM" id="SSF64076">
    <property type="entry name" value="MTH938-like"/>
    <property type="match status" value="1"/>
</dbReference>
<keyword evidence="2" id="KW-1185">Reference proteome</keyword>
<dbReference type="PANTHER" id="PTHR21192:SF2">
    <property type="entry name" value="NADH DEHYDROGENASE [UBIQUINONE] 1 ALPHA SUBCOMPLEX ASSEMBLY FACTOR 3"/>
    <property type="match status" value="1"/>
</dbReference>
<dbReference type="Pfam" id="PF04430">
    <property type="entry name" value="DUF498"/>
    <property type="match status" value="1"/>
</dbReference>
<reference evidence="1" key="1">
    <citation type="submission" date="2022-08" db="EMBL/GenBank/DDBJ databases">
        <title>Genomic Encyclopedia of Type Strains, Phase III (KMG-III): the genomes of soil and plant-associated and newly described type strains.</title>
        <authorList>
            <person name="Whitman W."/>
        </authorList>
    </citation>
    <scope>NUCLEOTIDE SEQUENCE</scope>
    <source>
        <strain evidence="1">HMT 1</strain>
    </source>
</reference>
<gene>
    <name evidence="1" type="ORF">J2T55_001530</name>
</gene>
<comment type="caution">
    <text evidence="1">The sequence shown here is derived from an EMBL/GenBank/DDBJ whole genome shotgun (WGS) entry which is preliminary data.</text>
</comment>
<proteinExistence type="predicted"/>
<dbReference type="InterPro" id="IPR007523">
    <property type="entry name" value="NDUFAF3/AAMDC"/>
</dbReference>
<name>A0AAE3L150_9GAMM</name>
<protein>
    <recommendedName>
        <fullName evidence="3">Xcc1710-like domain-containing protein</fullName>
    </recommendedName>
</protein>
<organism evidence="1 2">
    <name type="scientific">Methylohalomonas lacus</name>
    <dbReference type="NCBI Taxonomy" id="398773"/>
    <lineage>
        <taxon>Bacteria</taxon>
        <taxon>Pseudomonadati</taxon>
        <taxon>Pseudomonadota</taxon>
        <taxon>Gammaproteobacteria</taxon>
        <taxon>Methylohalomonadales</taxon>
        <taxon>Methylohalomonadaceae</taxon>
        <taxon>Methylohalomonas</taxon>
    </lineage>
</organism>
<dbReference type="AlphaFoldDB" id="A0AAE3L150"/>
<evidence type="ECO:0000313" key="1">
    <source>
        <dbReference type="EMBL" id="MCS3903504.1"/>
    </source>
</evidence>
<dbReference type="CDD" id="cd05560">
    <property type="entry name" value="Xcc1710_like"/>
    <property type="match status" value="1"/>
</dbReference>
<dbReference type="RefSeq" id="WP_259055309.1">
    <property type="nucleotide sequence ID" value="NZ_JANUCT010000009.1"/>
</dbReference>
<dbReference type="PANTHER" id="PTHR21192">
    <property type="entry name" value="NUCLEAR PROTEIN E3-3"/>
    <property type="match status" value="1"/>
</dbReference>
<sequence length="145" mass="16065">MREFCDFSVSVKIELDSQADAGNRIEAYSPGQIVIAERHYNTSLIVSPEQLVSDWPPQQWSDLAAHHLDAVIELQPEIIIIGTGRHLHFPANDVLQPLLNGEFGYEIMDTGAACRCYNVLATEGRRVVAALMMIETGDAGTINER</sequence>
<evidence type="ECO:0008006" key="3">
    <source>
        <dbReference type="Google" id="ProtNLM"/>
    </source>
</evidence>
<evidence type="ECO:0000313" key="2">
    <source>
        <dbReference type="Proteomes" id="UP001204445"/>
    </source>
</evidence>
<dbReference type="Proteomes" id="UP001204445">
    <property type="component" value="Unassembled WGS sequence"/>
</dbReference>
<dbReference type="Gene3D" id="3.40.1230.10">
    <property type="entry name" value="MTH938-like"/>
    <property type="match status" value="1"/>
</dbReference>
<dbReference type="InterPro" id="IPR036748">
    <property type="entry name" value="MTH938-like_sf"/>
</dbReference>
<accession>A0AAE3L150</accession>
<dbReference type="EMBL" id="JANUCT010000009">
    <property type="protein sequence ID" value="MCS3903504.1"/>
    <property type="molecule type" value="Genomic_DNA"/>
</dbReference>